<evidence type="ECO:0000313" key="3">
    <source>
        <dbReference type="EMBL" id="CAF3919439.1"/>
    </source>
</evidence>
<organism evidence="2 4">
    <name type="scientific">Didymodactylos carnosus</name>
    <dbReference type="NCBI Taxonomy" id="1234261"/>
    <lineage>
        <taxon>Eukaryota</taxon>
        <taxon>Metazoa</taxon>
        <taxon>Spiralia</taxon>
        <taxon>Gnathifera</taxon>
        <taxon>Rotifera</taxon>
        <taxon>Eurotatoria</taxon>
        <taxon>Bdelloidea</taxon>
        <taxon>Philodinida</taxon>
        <taxon>Philodinidae</taxon>
        <taxon>Didymodactylos</taxon>
    </lineage>
</organism>
<feature type="non-terminal residue" evidence="2">
    <location>
        <position position="227"/>
    </location>
</feature>
<dbReference type="InterPro" id="IPR022192">
    <property type="entry name" value="SUV3_C"/>
</dbReference>
<dbReference type="EMBL" id="CAJNOQ010007045">
    <property type="protein sequence ID" value="CAF1155984.1"/>
    <property type="molecule type" value="Genomic_DNA"/>
</dbReference>
<name>A0A814T8C1_9BILA</name>
<dbReference type="Proteomes" id="UP000663829">
    <property type="component" value="Unassembled WGS sequence"/>
</dbReference>
<reference evidence="2" key="1">
    <citation type="submission" date="2021-02" db="EMBL/GenBank/DDBJ databases">
        <authorList>
            <person name="Nowell W R."/>
        </authorList>
    </citation>
    <scope>NUCLEOTIDE SEQUENCE</scope>
</reference>
<keyword evidence="4" id="KW-1185">Reference proteome</keyword>
<comment type="caution">
    <text evidence="2">The sequence shown here is derived from an EMBL/GenBank/DDBJ whole genome shotgun (WGS) entry which is preliminary data.</text>
</comment>
<evidence type="ECO:0000313" key="4">
    <source>
        <dbReference type="Proteomes" id="UP000663829"/>
    </source>
</evidence>
<dbReference type="AlphaFoldDB" id="A0A814T8C1"/>
<dbReference type="Gene3D" id="1.20.58.1080">
    <property type="match status" value="1"/>
</dbReference>
<dbReference type="OrthoDB" id="6692397at2759"/>
<protein>
    <recommendedName>
        <fullName evidence="1">ATP-dependent RNA helicase SUV3 C-terminal domain-containing protein</fullName>
    </recommendedName>
</protein>
<gene>
    <name evidence="2" type="ORF">GPM918_LOCUS21429</name>
    <name evidence="3" type="ORF">SRO942_LOCUS21426</name>
</gene>
<feature type="domain" description="ATP-dependent RNA helicase SUV3 C-terminal" evidence="1">
    <location>
        <begin position="33"/>
        <end position="75"/>
    </location>
</feature>
<dbReference type="FunFam" id="1.20.58.1080:FF:000001">
    <property type="entry name" value="ATP-dependent RNA helicase SUPV3L1, mitochondrial"/>
    <property type="match status" value="1"/>
</dbReference>
<sequence>YARQYSRGEPATFDWLAKQLQYPFQTPNTIMDLVHLEEVFDCLDLYLWLSYRFTDIFPEKEIVRGVQAELDQIIHLGIQNIVKLIHRTKHLDDDSDELIATSTSITEDAINDKNKISVRSIIGLEEETAIGSTSRITRQSSITPTTSRKSQTINSNRLLQSYLNALKCQAETRGHVFDSNADLIDQLIAKGLLNQRAVDKLKKQLVNYSESEDKTAKTDNRLIEIML</sequence>
<accession>A0A814T8C1</accession>
<evidence type="ECO:0000259" key="1">
    <source>
        <dbReference type="Pfam" id="PF12513"/>
    </source>
</evidence>
<dbReference type="Pfam" id="PF12513">
    <property type="entry name" value="SUV3_C"/>
    <property type="match status" value="1"/>
</dbReference>
<proteinExistence type="predicted"/>
<dbReference type="Proteomes" id="UP000681722">
    <property type="component" value="Unassembled WGS sequence"/>
</dbReference>
<evidence type="ECO:0000313" key="2">
    <source>
        <dbReference type="EMBL" id="CAF1155984.1"/>
    </source>
</evidence>
<dbReference type="EMBL" id="CAJOBC010007044">
    <property type="protein sequence ID" value="CAF3919439.1"/>
    <property type="molecule type" value="Genomic_DNA"/>
</dbReference>